<accession>S9SGM9</accession>
<reference evidence="1 2" key="1">
    <citation type="submission" date="2013-04" db="EMBL/GenBank/DDBJ databases">
        <authorList>
            <person name="Kuznetsov B."/>
            <person name="Ivanovsky R."/>
        </authorList>
    </citation>
    <scope>NUCLEOTIDE SEQUENCE [LARGE SCALE GENOMIC DNA]</scope>
    <source>
        <strain evidence="1 2">MGU-K5</strain>
    </source>
</reference>
<organism evidence="1 2">
    <name type="scientific">Magnetospirillum fulvum MGU-K5</name>
    <dbReference type="NCBI Taxonomy" id="1316936"/>
    <lineage>
        <taxon>Bacteria</taxon>
        <taxon>Pseudomonadati</taxon>
        <taxon>Pseudomonadota</taxon>
        <taxon>Alphaproteobacteria</taxon>
        <taxon>Rhodospirillales</taxon>
        <taxon>Rhodospirillaceae</taxon>
        <taxon>Magnetospirillum</taxon>
    </lineage>
</organism>
<dbReference type="Proteomes" id="UP000015350">
    <property type="component" value="Unassembled WGS sequence"/>
</dbReference>
<evidence type="ECO:0000313" key="1">
    <source>
        <dbReference type="EMBL" id="EPY03253.1"/>
    </source>
</evidence>
<comment type="caution">
    <text evidence="1">The sequence shown here is derived from an EMBL/GenBank/DDBJ whole genome shotgun (WGS) entry which is preliminary data.</text>
</comment>
<sequence length="77" mass="8409">MPLASSVVAAAIRSAAFCWRAKVRAFLFLGFGQKPTAAELFGSEGLRRRRAGHLVFFDESHSESLSSESETYAKTPT</sequence>
<dbReference type="AlphaFoldDB" id="S9SGM9"/>
<evidence type="ECO:0000313" key="2">
    <source>
        <dbReference type="Proteomes" id="UP000015350"/>
    </source>
</evidence>
<dbReference type="EMBL" id="AQPH01000003">
    <property type="protein sequence ID" value="EPY03253.1"/>
    <property type="molecule type" value="Genomic_DNA"/>
</dbReference>
<dbReference type="STRING" id="1316936.K678_01381"/>
<name>S9SGM9_MAGFU</name>
<gene>
    <name evidence="1" type="ORF">K678_01381</name>
</gene>
<proteinExistence type="predicted"/>
<protein>
    <submittedName>
        <fullName evidence="1">Uncharacterized protein</fullName>
    </submittedName>
</protein>